<dbReference type="InterPro" id="IPR036259">
    <property type="entry name" value="MFS_trans_sf"/>
</dbReference>
<keyword evidence="4 5" id="KW-0472">Membrane</keyword>
<comment type="caution">
    <text evidence="7">The sequence shown here is derived from an EMBL/GenBank/DDBJ whole genome shotgun (WGS) entry which is preliminary data.</text>
</comment>
<feature type="domain" description="Major facilitator superfamily (MFS) profile" evidence="6">
    <location>
        <begin position="1"/>
        <end position="360"/>
    </location>
</feature>
<feature type="transmembrane region" description="Helical" evidence="5">
    <location>
        <begin position="15"/>
        <end position="35"/>
    </location>
</feature>
<feature type="transmembrane region" description="Helical" evidence="5">
    <location>
        <begin position="305"/>
        <end position="326"/>
    </location>
</feature>
<dbReference type="InterPro" id="IPR053160">
    <property type="entry name" value="MFS_DHA3_Transporter"/>
</dbReference>
<dbReference type="Proteomes" id="UP000238362">
    <property type="component" value="Unassembled WGS sequence"/>
</dbReference>
<dbReference type="InterPro" id="IPR011701">
    <property type="entry name" value="MFS"/>
</dbReference>
<dbReference type="AlphaFoldDB" id="A0A2T0LYG4"/>
<gene>
    <name evidence="7" type="ORF">B0I33_103182</name>
</gene>
<evidence type="ECO:0000256" key="5">
    <source>
        <dbReference type="SAM" id="Phobius"/>
    </source>
</evidence>
<dbReference type="GO" id="GO:0005886">
    <property type="term" value="C:plasma membrane"/>
    <property type="evidence" value="ECO:0007669"/>
    <property type="project" value="UniProtKB-SubCell"/>
</dbReference>
<feature type="transmembrane region" description="Helical" evidence="5">
    <location>
        <begin position="42"/>
        <end position="61"/>
    </location>
</feature>
<name>A0A2T0LYG4_9PSEU</name>
<proteinExistence type="predicted"/>
<sequence>MLFADTGLSGAEISALFAVWSAVGIAAEVPSGALADRFSRRGALVLGGVLQALGYVLWTAFPGFAAFAAGFALWGLGGAFVSGASESLVYDGLAAAGARAHFARVHGWMEAAGQLAQVPVAVAATVLFATGGYELVGWVSVGMCLAAAAVAARLPEPPRSGEEGHAAVAGYLATLRTGLREALSRALVRRALLAVALLTGLDAIEEYFPLMARAWGLPTEAVPLAMAAIPLVGALGSAFGGRAGRLGARGLTVVYGLAALLFAGAAVVRHPAGLALIAAFYGLYRAVLVVADARLQDRIGSAARATVTSVAGLATELAVFSVYLAWVAGEMVAVTGLVVVVAAVLPYAFRAPRAGIPVQV</sequence>
<dbReference type="EMBL" id="PVNH01000003">
    <property type="protein sequence ID" value="PRX49149.1"/>
    <property type="molecule type" value="Genomic_DNA"/>
</dbReference>
<keyword evidence="8" id="KW-1185">Reference proteome</keyword>
<dbReference type="InterPro" id="IPR020846">
    <property type="entry name" value="MFS_dom"/>
</dbReference>
<feature type="transmembrane region" description="Helical" evidence="5">
    <location>
        <begin position="224"/>
        <end position="241"/>
    </location>
</feature>
<evidence type="ECO:0000256" key="3">
    <source>
        <dbReference type="ARBA" id="ARBA00022989"/>
    </source>
</evidence>
<dbReference type="Gene3D" id="1.20.1250.20">
    <property type="entry name" value="MFS general substrate transporter like domains"/>
    <property type="match status" value="1"/>
</dbReference>
<protein>
    <submittedName>
        <fullName evidence="7">MFS transporter</fullName>
    </submittedName>
</protein>
<dbReference type="Pfam" id="PF07690">
    <property type="entry name" value="MFS_1"/>
    <property type="match status" value="1"/>
</dbReference>
<comment type="subcellular location">
    <subcellularLocation>
        <location evidence="1">Cell membrane</location>
        <topology evidence="1">Multi-pass membrane protein</topology>
    </subcellularLocation>
</comment>
<feature type="transmembrane region" description="Helical" evidence="5">
    <location>
        <begin position="274"/>
        <end position="293"/>
    </location>
</feature>
<keyword evidence="2 5" id="KW-0812">Transmembrane</keyword>
<dbReference type="SUPFAM" id="SSF103473">
    <property type="entry name" value="MFS general substrate transporter"/>
    <property type="match status" value="1"/>
</dbReference>
<evidence type="ECO:0000313" key="8">
    <source>
        <dbReference type="Proteomes" id="UP000238362"/>
    </source>
</evidence>
<dbReference type="PROSITE" id="PS50850">
    <property type="entry name" value="MFS"/>
    <property type="match status" value="1"/>
</dbReference>
<feature type="transmembrane region" description="Helical" evidence="5">
    <location>
        <begin position="332"/>
        <end position="349"/>
    </location>
</feature>
<organism evidence="7 8">
    <name type="scientific">Prauserella shujinwangii</name>
    <dbReference type="NCBI Taxonomy" id="1453103"/>
    <lineage>
        <taxon>Bacteria</taxon>
        <taxon>Bacillati</taxon>
        <taxon>Actinomycetota</taxon>
        <taxon>Actinomycetes</taxon>
        <taxon>Pseudonocardiales</taxon>
        <taxon>Pseudonocardiaceae</taxon>
        <taxon>Prauserella</taxon>
    </lineage>
</organism>
<feature type="transmembrane region" description="Helical" evidence="5">
    <location>
        <begin position="248"/>
        <end position="268"/>
    </location>
</feature>
<feature type="transmembrane region" description="Helical" evidence="5">
    <location>
        <begin position="67"/>
        <end position="90"/>
    </location>
</feature>
<accession>A0A2T0LYG4</accession>
<evidence type="ECO:0000256" key="4">
    <source>
        <dbReference type="ARBA" id="ARBA00023136"/>
    </source>
</evidence>
<dbReference type="PANTHER" id="PTHR23530:SF1">
    <property type="entry name" value="PERMEASE, MAJOR FACILITATOR SUPERFAMILY-RELATED"/>
    <property type="match status" value="1"/>
</dbReference>
<evidence type="ECO:0000313" key="7">
    <source>
        <dbReference type="EMBL" id="PRX49149.1"/>
    </source>
</evidence>
<feature type="transmembrane region" description="Helical" evidence="5">
    <location>
        <begin position="111"/>
        <end position="129"/>
    </location>
</feature>
<reference evidence="7 8" key="1">
    <citation type="submission" date="2018-03" db="EMBL/GenBank/DDBJ databases">
        <title>Genomic Encyclopedia of Type Strains, Phase III (KMG-III): the genomes of soil and plant-associated and newly described type strains.</title>
        <authorList>
            <person name="Whitman W."/>
        </authorList>
    </citation>
    <scope>NUCLEOTIDE SEQUENCE [LARGE SCALE GENOMIC DNA]</scope>
    <source>
        <strain evidence="7 8">CGMCC 4.7125</strain>
    </source>
</reference>
<evidence type="ECO:0000256" key="2">
    <source>
        <dbReference type="ARBA" id="ARBA00022692"/>
    </source>
</evidence>
<evidence type="ECO:0000259" key="6">
    <source>
        <dbReference type="PROSITE" id="PS50850"/>
    </source>
</evidence>
<dbReference type="GO" id="GO:0022857">
    <property type="term" value="F:transmembrane transporter activity"/>
    <property type="evidence" value="ECO:0007669"/>
    <property type="project" value="InterPro"/>
</dbReference>
<keyword evidence="3 5" id="KW-1133">Transmembrane helix</keyword>
<evidence type="ECO:0000256" key="1">
    <source>
        <dbReference type="ARBA" id="ARBA00004651"/>
    </source>
</evidence>
<dbReference type="PANTHER" id="PTHR23530">
    <property type="entry name" value="TRANSPORT PROTEIN-RELATED"/>
    <property type="match status" value="1"/>
</dbReference>